<dbReference type="Proteomes" id="UP000324065">
    <property type="component" value="Unassembled WGS sequence"/>
</dbReference>
<evidence type="ECO:0000313" key="2">
    <source>
        <dbReference type="EMBL" id="KAA5604324.1"/>
    </source>
</evidence>
<accession>A0A5M6I7S1</accession>
<feature type="transmembrane region" description="Helical" evidence="1">
    <location>
        <begin position="63"/>
        <end position="83"/>
    </location>
</feature>
<proteinExistence type="predicted"/>
<keyword evidence="1" id="KW-0472">Membrane</keyword>
<organism evidence="2 3">
    <name type="scientific">Roseospira marina</name>
    <dbReference type="NCBI Taxonomy" id="140057"/>
    <lineage>
        <taxon>Bacteria</taxon>
        <taxon>Pseudomonadati</taxon>
        <taxon>Pseudomonadota</taxon>
        <taxon>Alphaproteobacteria</taxon>
        <taxon>Rhodospirillales</taxon>
        <taxon>Rhodospirillaceae</taxon>
        <taxon>Roseospira</taxon>
    </lineage>
</organism>
<feature type="transmembrane region" description="Helical" evidence="1">
    <location>
        <begin position="38"/>
        <end position="56"/>
    </location>
</feature>
<name>A0A5M6I7S1_9PROT</name>
<evidence type="ECO:0008006" key="4">
    <source>
        <dbReference type="Google" id="ProtNLM"/>
    </source>
</evidence>
<dbReference type="AlphaFoldDB" id="A0A5M6I7S1"/>
<dbReference type="RefSeq" id="WP_150063581.1">
    <property type="nucleotide sequence ID" value="NZ_JACHII010000018.1"/>
</dbReference>
<gene>
    <name evidence="2" type="ORF">F1188_16660</name>
</gene>
<keyword evidence="3" id="KW-1185">Reference proteome</keyword>
<reference evidence="2 3" key="1">
    <citation type="submission" date="2019-09" db="EMBL/GenBank/DDBJ databases">
        <title>Genome sequence of Roseospira marina, one of the more divergent members of the non-sulfur purple photosynthetic bacterial family, the Rhodospirillaceae.</title>
        <authorList>
            <person name="Meyer T."/>
            <person name="Kyndt J."/>
        </authorList>
    </citation>
    <scope>NUCLEOTIDE SEQUENCE [LARGE SCALE GENOMIC DNA]</scope>
    <source>
        <strain evidence="2 3">DSM 15113</strain>
    </source>
</reference>
<comment type="caution">
    <text evidence="2">The sequence shown here is derived from an EMBL/GenBank/DDBJ whole genome shotgun (WGS) entry which is preliminary data.</text>
</comment>
<evidence type="ECO:0000313" key="3">
    <source>
        <dbReference type="Proteomes" id="UP000324065"/>
    </source>
</evidence>
<keyword evidence="1" id="KW-0812">Transmembrane</keyword>
<dbReference type="EMBL" id="VWPJ01000019">
    <property type="protein sequence ID" value="KAA5604324.1"/>
    <property type="molecule type" value="Genomic_DNA"/>
</dbReference>
<sequence>MSALLLLSLLLASAGCVALYLASPHQRWRPRPWPRRRAHRVGALLLVGSLIVLSAAMQPVAAVFTVITWAMVMLVLLPLVGVLRVTKPAS</sequence>
<evidence type="ECO:0000256" key="1">
    <source>
        <dbReference type="SAM" id="Phobius"/>
    </source>
</evidence>
<keyword evidence="1" id="KW-1133">Transmembrane helix</keyword>
<protein>
    <recommendedName>
        <fullName evidence="4">DUF3325 domain-containing protein</fullName>
    </recommendedName>
</protein>